<dbReference type="PANTHER" id="PTHR32196:SF71">
    <property type="entry name" value="AUTOINDUCER 2 IMPORT SYSTEM PERMEASE PROTEIN LSRD"/>
    <property type="match status" value="1"/>
</dbReference>
<feature type="transmembrane region" description="Helical" evidence="9">
    <location>
        <begin position="178"/>
        <end position="201"/>
    </location>
</feature>
<dbReference type="AlphaFoldDB" id="A0A0S6VZR2"/>
<gene>
    <name evidence="10" type="ORF">U14_04049</name>
</gene>
<protein>
    <recommendedName>
        <fullName evidence="8">Autoinducer 2 import system permease protein LsrD</fullName>
    </recommendedName>
</protein>
<feature type="transmembrane region" description="Helical" evidence="9">
    <location>
        <begin position="262"/>
        <end position="279"/>
    </location>
</feature>
<dbReference type="GO" id="GO:0022857">
    <property type="term" value="F:transmembrane transporter activity"/>
    <property type="evidence" value="ECO:0007669"/>
    <property type="project" value="InterPro"/>
</dbReference>
<feature type="transmembrane region" description="Helical" evidence="9">
    <location>
        <begin position="229"/>
        <end position="250"/>
    </location>
</feature>
<comment type="subcellular location">
    <subcellularLocation>
        <location evidence="1">Cell membrane</location>
        <topology evidence="1">Multi-pass membrane protein</topology>
    </subcellularLocation>
</comment>
<feature type="transmembrane region" description="Helical" evidence="9">
    <location>
        <begin position="107"/>
        <end position="128"/>
    </location>
</feature>
<keyword evidence="11" id="KW-1185">Reference proteome</keyword>
<dbReference type="PANTHER" id="PTHR32196">
    <property type="entry name" value="ABC TRANSPORTER PERMEASE PROTEIN YPHD-RELATED-RELATED"/>
    <property type="match status" value="1"/>
</dbReference>
<evidence type="ECO:0000313" key="10">
    <source>
        <dbReference type="EMBL" id="GAK52792.1"/>
    </source>
</evidence>
<evidence type="ECO:0000256" key="4">
    <source>
        <dbReference type="ARBA" id="ARBA00022519"/>
    </source>
</evidence>
<keyword evidence="3" id="KW-1003">Cell membrane</keyword>
<feature type="transmembrane region" description="Helical" evidence="9">
    <location>
        <begin position="36"/>
        <end position="56"/>
    </location>
</feature>
<keyword evidence="5 9" id="KW-0812">Transmembrane</keyword>
<evidence type="ECO:0000256" key="1">
    <source>
        <dbReference type="ARBA" id="ARBA00004651"/>
    </source>
</evidence>
<evidence type="ECO:0000256" key="2">
    <source>
        <dbReference type="ARBA" id="ARBA00022448"/>
    </source>
</evidence>
<dbReference type="InterPro" id="IPR001851">
    <property type="entry name" value="ABC_transp_permease"/>
</dbReference>
<keyword evidence="2" id="KW-0813">Transport</keyword>
<proteinExistence type="predicted"/>
<dbReference type="Pfam" id="PF02653">
    <property type="entry name" value="BPD_transp_2"/>
    <property type="match status" value="1"/>
</dbReference>
<keyword evidence="6 9" id="KW-1133">Transmembrane helix</keyword>
<evidence type="ECO:0000256" key="8">
    <source>
        <dbReference type="ARBA" id="ARBA00039381"/>
    </source>
</evidence>
<accession>A0A0S6VZR2</accession>
<evidence type="ECO:0000256" key="7">
    <source>
        <dbReference type="ARBA" id="ARBA00023136"/>
    </source>
</evidence>
<feature type="transmembrane region" description="Helical" evidence="9">
    <location>
        <begin position="286"/>
        <end position="305"/>
    </location>
</feature>
<name>A0A0S6VZR2_9BACT</name>
<organism evidence="10 11">
    <name type="scientific">Candidatus Moduliflexus flocculans</name>
    <dbReference type="NCBI Taxonomy" id="1499966"/>
    <lineage>
        <taxon>Bacteria</taxon>
        <taxon>Candidatus Moduliflexota</taxon>
        <taxon>Candidatus Moduliflexia</taxon>
        <taxon>Candidatus Moduliflexales</taxon>
        <taxon>Candidatus Moduliflexaceae</taxon>
    </lineage>
</organism>
<dbReference type="STRING" id="1499966.U14_04049"/>
<evidence type="ECO:0000256" key="9">
    <source>
        <dbReference type="SAM" id="Phobius"/>
    </source>
</evidence>
<evidence type="ECO:0000313" key="11">
    <source>
        <dbReference type="Proteomes" id="UP000030700"/>
    </source>
</evidence>
<dbReference type="Proteomes" id="UP000030700">
    <property type="component" value="Unassembled WGS sequence"/>
</dbReference>
<evidence type="ECO:0000256" key="3">
    <source>
        <dbReference type="ARBA" id="ARBA00022475"/>
    </source>
</evidence>
<sequence length="335" mass="35594">MAATGKHSKGKMGMFRIESKKISVWKRVKAVVRGPMIALIALFAVLCVTTPSFLTLQNFINIMSQITVWGILALGMTFVIISGGIDLSVGFVLSFSTMVFGWSAKIIGLPIGVAIILAILAGSLCGLANGLMVTKAKLPAFIATLAMYYISKGLAHIITNGKQVLDYPEWFLAYSFKYYFNFLSVTTFLFIVLIVVCWVFLTHREAGRNLYAVGGNAEVARLAGIRVSLVTTGAYVVSGMMAGIAGVVYASRVNASTPLAGMGYELNAIAIAVIGGASLRGGVGTIGGTVIGALFLGFLMNGLNLHGMSPHIQTISIGTIIAVAVFFDMLSRRKK</sequence>
<feature type="transmembrane region" description="Helical" evidence="9">
    <location>
        <begin position="311"/>
        <end position="330"/>
    </location>
</feature>
<keyword evidence="7 9" id="KW-0472">Membrane</keyword>
<dbReference type="GO" id="GO:0005886">
    <property type="term" value="C:plasma membrane"/>
    <property type="evidence" value="ECO:0007669"/>
    <property type="project" value="UniProtKB-SubCell"/>
</dbReference>
<dbReference type="EMBL" id="DF820459">
    <property type="protein sequence ID" value="GAK52792.1"/>
    <property type="molecule type" value="Genomic_DNA"/>
</dbReference>
<reference evidence="10 11" key="1">
    <citation type="journal article" date="2015" name="PeerJ">
        <title>First genomic representation of candidate bacterial phylum KSB3 points to enhanced environmental sensing as a trigger of wastewater bulking.</title>
        <authorList>
            <person name="Sekiguchi Y."/>
            <person name="Ohashi A."/>
            <person name="Parks D.H."/>
            <person name="Yamauchi T."/>
            <person name="Tyson G.W."/>
            <person name="Hugenholtz P."/>
        </authorList>
    </citation>
    <scope>NUCLEOTIDE SEQUENCE [LARGE SCALE GENOMIC DNA]</scope>
</reference>
<feature type="transmembrane region" description="Helical" evidence="9">
    <location>
        <begin position="140"/>
        <end position="158"/>
    </location>
</feature>
<evidence type="ECO:0000256" key="6">
    <source>
        <dbReference type="ARBA" id="ARBA00022989"/>
    </source>
</evidence>
<dbReference type="HOGENOM" id="CLU_028880_2_2_0"/>
<evidence type="ECO:0000256" key="5">
    <source>
        <dbReference type="ARBA" id="ARBA00022692"/>
    </source>
</evidence>
<keyword evidence="4" id="KW-0997">Cell inner membrane</keyword>
<dbReference type="CDD" id="cd06579">
    <property type="entry name" value="TM_PBP1_transp_AraH_like"/>
    <property type="match status" value="1"/>
</dbReference>
<feature type="transmembrane region" description="Helical" evidence="9">
    <location>
        <begin position="68"/>
        <end position="95"/>
    </location>
</feature>